<dbReference type="Proteomes" id="UP000006250">
    <property type="component" value="Unassembled WGS sequence"/>
</dbReference>
<gene>
    <name evidence="1" type="ORF">DesfrDRAFT_3951</name>
</gene>
<comment type="caution">
    <text evidence="1">The sequence shown here is derived from an EMBL/GenBank/DDBJ whole genome shotgun (WGS) entry which is preliminary data.</text>
</comment>
<keyword evidence="2" id="KW-1185">Reference proteome</keyword>
<accession>E1K251</accession>
<dbReference type="Pfam" id="PF09719">
    <property type="entry name" value="C_GCAxxG_C_C"/>
    <property type="match status" value="1"/>
</dbReference>
<name>E1K251_SOLFR</name>
<proteinExistence type="predicted"/>
<dbReference type="EMBL" id="AECZ01000050">
    <property type="protein sequence ID" value="EFL49304.1"/>
    <property type="molecule type" value="Genomic_DNA"/>
</dbReference>
<dbReference type="InterPro" id="IPR010181">
    <property type="entry name" value="CGCAxxGCC_motif"/>
</dbReference>
<organism evidence="1 2">
    <name type="scientific">Solidesulfovibrio fructosivorans JJ]</name>
    <dbReference type="NCBI Taxonomy" id="596151"/>
    <lineage>
        <taxon>Bacteria</taxon>
        <taxon>Pseudomonadati</taxon>
        <taxon>Thermodesulfobacteriota</taxon>
        <taxon>Desulfovibrionia</taxon>
        <taxon>Desulfovibrionales</taxon>
        <taxon>Desulfovibrionaceae</taxon>
        <taxon>Solidesulfovibrio</taxon>
    </lineage>
</organism>
<reference evidence="1 2" key="1">
    <citation type="submission" date="2010-08" db="EMBL/GenBank/DDBJ databases">
        <title>The draft genome of Desulfovibrio fructosovorans JJ.</title>
        <authorList>
            <consortium name="US DOE Joint Genome Institute (JGI-PGF)"/>
            <person name="Lucas S."/>
            <person name="Copeland A."/>
            <person name="Lapidus A."/>
            <person name="Cheng J.-F."/>
            <person name="Bruce D."/>
            <person name="Goodwin L."/>
            <person name="Pitluck S."/>
            <person name="Land M.L."/>
            <person name="Hauser L."/>
            <person name="Chang Y.-J."/>
            <person name="Jeffries C."/>
            <person name="Wall J.D."/>
            <person name="Stahl D.A."/>
            <person name="Arkin A.P."/>
            <person name="Dehal P."/>
            <person name="Stolyar S.M."/>
            <person name="Hazen T.C."/>
            <person name="Woyke T.J."/>
        </authorList>
    </citation>
    <scope>NUCLEOTIDE SEQUENCE [LARGE SCALE GENOMIC DNA]</scope>
    <source>
        <strain evidence="1 2">JJ</strain>
    </source>
</reference>
<sequence>MLLFDFFRRNPLPSKPPLKRQPIMNSPAPRLEAADALVAAVGKHAAALFANRKLLCAEAIMVAVNEAFGQPLPDEQAVGIAAGLTAGIGDRGCLCGAIAGACASVGMVCARGGHGPTRQAIRQQSAAIHEAFVNRHKSACCRVLSKKVKDDAKAHAAQCAALTGYGAELAVRSILALRPELVDCPDAPTKGEPRLCGRVKWLLSLFCR</sequence>
<evidence type="ECO:0000313" key="2">
    <source>
        <dbReference type="Proteomes" id="UP000006250"/>
    </source>
</evidence>
<dbReference type="NCBIfam" id="TIGR01909">
    <property type="entry name" value="C_GCAxxG_C_C"/>
    <property type="match status" value="1"/>
</dbReference>
<evidence type="ECO:0000313" key="1">
    <source>
        <dbReference type="EMBL" id="EFL49304.1"/>
    </source>
</evidence>
<dbReference type="STRING" id="596151.DesfrDRAFT_3951"/>
<dbReference type="AlphaFoldDB" id="E1K251"/>
<dbReference type="eggNOG" id="ENOG50303FQ">
    <property type="taxonomic scope" value="Bacteria"/>
</dbReference>
<protein>
    <submittedName>
        <fullName evidence="1">C_GCAxxG_C_C family protein</fullName>
    </submittedName>
</protein>